<keyword evidence="3" id="KW-1185">Reference proteome</keyword>
<evidence type="ECO:0000313" key="3">
    <source>
        <dbReference type="Proteomes" id="UP000824890"/>
    </source>
</evidence>
<accession>A0ABQ8E4N5</accession>
<evidence type="ECO:0000256" key="1">
    <source>
        <dbReference type="SAM" id="MobiDB-lite"/>
    </source>
</evidence>
<evidence type="ECO:0000313" key="2">
    <source>
        <dbReference type="EMBL" id="KAH0936590.1"/>
    </source>
</evidence>
<sequence>MTNVAIEVLDVKVEILVKLINANHVFMKEMFRGGATKLDVERMREKPRIHARKKTASVKGKAVTSLDEAKIISLCFKLEILSMVQNALSKHVLEKEAMTPPRVTTSKVPSGANITAGPVDANDEILKNVMANISDYSTPPDSVDRVQLSDGRTRSYRPQGIASPGMWNENNGGATYSATSQTNDRNKTEGIPSFDLGVTQDVRPPVAVQDAELGDTGDRQCEERVDDPQPCRKSKRLRLGRNYYDFNVVEEKFAKLSIILQKPFVINVSGLSVTGKDITDIAEKTRPLPGKIGARLCLLLRLVRSTFYNQVGSRGGKIPEFLDSRLVSLLARNYDRFRRSKSKESYVFAKGLVDCLVKTVRSDSQLALDLLPISDMFPALLKSSGLLEIPGGIGLLSERIKGVAQNNNAADSALTAALLMQTHALFGPNTCRCITPDVLGDEAHRAAVMLYEFHEKLQ</sequence>
<dbReference type="Proteomes" id="UP000824890">
    <property type="component" value="Unassembled WGS sequence"/>
</dbReference>
<gene>
    <name evidence="2" type="ORF">HID58_013707</name>
</gene>
<organism evidence="2 3">
    <name type="scientific">Brassica napus</name>
    <name type="common">Rape</name>
    <dbReference type="NCBI Taxonomy" id="3708"/>
    <lineage>
        <taxon>Eukaryota</taxon>
        <taxon>Viridiplantae</taxon>
        <taxon>Streptophyta</taxon>
        <taxon>Embryophyta</taxon>
        <taxon>Tracheophyta</taxon>
        <taxon>Spermatophyta</taxon>
        <taxon>Magnoliopsida</taxon>
        <taxon>eudicotyledons</taxon>
        <taxon>Gunneridae</taxon>
        <taxon>Pentapetalae</taxon>
        <taxon>rosids</taxon>
        <taxon>malvids</taxon>
        <taxon>Brassicales</taxon>
        <taxon>Brassicaceae</taxon>
        <taxon>Brassiceae</taxon>
        <taxon>Brassica</taxon>
    </lineage>
</organism>
<feature type="compositionally biased region" description="Polar residues" evidence="1">
    <location>
        <begin position="168"/>
        <end position="183"/>
    </location>
</feature>
<proteinExistence type="predicted"/>
<comment type="caution">
    <text evidence="2">The sequence shown here is derived from an EMBL/GenBank/DDBJ whole genome shotgun (WGS) entry which is preliminary data.</text>
</comment>
<name>A0ABQ8E4N5_BRANA</name>
<feature type="region of interest" description="Disordered" evidence="1">
    <location>
        <begin position="136"/>
        <end position="198"/>
    </location>
</feature>
<dbReference type="EMBL" id="JAGKQM010000003">
    <property type="protein sequence ID" value="KAH0936590.1"/>
    <property type="molecule type" value="Genomic_DNA"/>
</dbReference>
<protein>
    <submittedName>
        <fullName evidence="2">Uncharacterized protein</fullName>
    </submittedName>
</protein>
<reference evidence="2 3" key="1">
    <citation type="submission" date="2021-05" db="EMBL/GenBank/DDBJ databases">
        <title>Genome Assembly of Synthetic Allotetraploid Brassica napus Reveals Homoeologous Exchanges between Subgenomes.</title>
        <authorList>
            <person name="Davis J.T."/>
        </authorList>
    </citation>
    <scope>NUCLEOTIDE SEQUENCE [LARGE SCALE GENOMIC DNA]</scope>
    <source>
        <strain evidence="3">cv. Da-Ae</strain>
        <tissue evidence="2">Seedling</tissue>
    </source>
</reference>